<gene>
    <name evidence="1" type="ORF">BDE27_0629</name>
</gene>
<name>A0ABX9PKV4_9GAMM</name>
<comment type="caution">
    <text evidence="1">The sequence shown here is derived from an EMBL/GenBank/DDBJ whole genome shotgun (WGS) entry which is preliminary data.</text>
</comment>
<evidence type="ECO:0000313" key="2">
    <source>
        <dbReference type="Proteomes" id="UP000283568"/>
    </source>
</evidence>
<evidence type="ECO:0000313" key="1">
    <source>
        <dbReference type="EMBL" id="RKE92956.1"/>
    </source>
</evidence>
<proteinExistence type="predicted"/>
<reference evidence="1 2" key="1">
    <citation type="submission" date="2018-09" db="EMBL/GenBank/DDBJ databases">
        <title>Genomic Encyclopedia of Archaeal and Bacterial Type Strains, Phase II (KMG-II): from individual species to whole genera.</title>
        <authorList>
            <person name="Goeker M."/>
        </authorList>
    </citation>
    <scope>NUCLEOTIDE SEQUENCE [LARGE SCALE GENOMIC DNA]</scope>
    <source>
        <strain evidence="1 2">DSM 16337</strain>
    </source>
</reference>
<keyword evidence="2" id="KW-1185">Reference proteome</keyword>
<organism evidence="1 2">
    <name type="scientific">Xenorhabdus ehlersii</name>
    <dbReference type="NCBI Taxonomy" id="290111"/>
    <lineage>
        <taxon>Bacteria</taxon>
        <taxon>Pseudomonadati</taxon>
        <taxon>Pseudomonadota</taxon>
        <taxon>Gammaproteobacteria</taxon>
        <taxon>Enterobacterales</taxon>
        <taxon>Morganellaceae</taxon>
        <taxon>Xenorhabdus</taxon>
    </lineage>
</organism>
<accession>A0ABX9PKV4</accession>
<sequence>MTHKKYNPTWDGYMGDVLRGNVGINQLKPQHEFFDAIGLDAVVMRFSAKGQGNGFALRQEKTRYFLHSEWLYHASA</sequence>
<dbReference type="Proteomes" id="UP000283568">
    <property type="component" value="Unassembled WGS sequence"/>
</dbReference>
<protein>
    <submittedName>
        <fullName evidence="1">Uncharacterized protein</fullName>
    </submittedName>
</protein>
<dbReference type="EMBL" id="RAQI01000001">
    <property type="protein sequence ID" value="RKE92956.1"/>
    <property type="molecule type" value="Genomic_DNA"/>
</dbReference>